<feature type="domain" description="Leucine-binding protein" evidence="3">
    <location>
        <begin position="131"/>
        <end position="245"/>
    </location>
</feature>
<evidence type="ECO:0000256" key="2">
    <source>
        <dbReference type="ARBA" id="ARBA00022729"/>
    </source>
</evidence>
<dbReference type="SUPFAM" id="SSF53822">
    <property type="entry name" value="Periplasmic binding protein-like I"/>
    <property type="match status" value="1"/>
</dbReference>
<dbReference type="InterPro" id="IPR022478">
    <property type="entry name" value="ABC_transptr_sub-bd_PQQ"/>
</dbReference>
<protein>
    <submittedName>
        <fullName evidence="4">ABC transporter substrate-binding protein</fullName>
    </submittedName>
</protein>
<dbReference type="RefSeq" id="WP_245593703.1">
    <property type="nucleotide sequence ID" value="NZ_JBHLZN010000004.1"/>
</dbReference>
<dbReference type="InterPro" id="IPR028082">
    <property type="entry name" value="Peripla_BP_I"/>
</dbReference>
<evidence type="ECO:0000259" key="3">
    <source>
        <dbReference type="Pfam" id="PF13458"/>
    </source>
</evidence>
<evidence type="ECO:0000313" key="5">
    <source>
        <dbReference type="Proteomes" id="UP001589628"/>
    </source>
</evidence>
<gene>
    <name evidence="4" type="ORF">ACFFLH_12980</name>
</gene>
<evidence type="ECO:0000256" key="1">
    <source>
        <dbReference type="ARBA" id="ARBA00010062"/>
    </source>
</evidence>
<dbReference type="NCBIfam" id="TIGR03863">
    <property type="entry name" value="PQQ_ABC_bind"/>
    <property type="match status" value="1"/>
</dbReference>
<dbReference type="Proteomes" id="UP001589628">
    <property type="component" value="Unassembled WGS sequence"/>
</dbReference>
<dbReference type="CDD" id="cd06268">
    <property type="entry name" value="PBP1_ABC_transporter_LIVBP-like"/>
    <property type="match status" value="1"/>
</dbReference>
<evidence type="ECO:0000313" key="4">
    <source>
        <dbReference type="EMBL" id="MFB9887327.1"/>
    </source>
</evidence>
<proteinExistence type="inferred from homology"/>
<accession>A0ABV5ZDH8</accession>
<dbReference type="Pfam" id="PF13458">
    <property type="entry name" value="Peripla_BP_6"/>
    <property type="match status" value="1"/>
</dbReference>
<reference evidence="4 5" key="1">
    <citation type="submission" date="2024-09" db="EMBL/GenBank/DDBJ databases">
        <authorList>
            <person name="Sun Q."/>
            <person name="Mori K."/>
        </authorList>
    </citation>
    <scope>NUCLEOTIDE SEQUENCE [LARGE SCALE GENOMIC DNA]</scope>
    <source>
        <strain evidence="4 5">ATCC 51285</strain>
    </source>
</reference>
<dbReference type="InterPro" id="IPR028081">
    <property type="entry name" value="Leu-bd"/>
</dbReference>
<comment type="similarity">
    <text evidence="1">Belongs to the leucine-binding protein family.</text>
</comment>
<dbReference type="EMBL" id="JBHLZN010000004">
    <property type="protein sequence ID" value="MFB9887327.1"/>
    <property type="molecule type" value="Genomic_DNA"/>
</dbReference>
<sequence length="434" mass="49019">METSLIYPLHQHAWRLLRRLVKAMLLALRWTVVLLSVWLTVNGVPQSLAAQTQSLAVQATASDKLLIEMVYLQYQPERPPVLSNILPEPEDLGARGAELGIADNNSTGRFLKQDYRLHTVVETELEPLLVKAEALYQQGQRFFITRLPAQALQQLSARLGPEVLIFNAGSSDDALRSQLCLPGVLHTLPSYAMKADALAQWAVSRNWKKWLLIQGSRPEDVAFATALKRSVQRFGLQLVAEKTWDYDTDLRRSAQTELVRFTQTDEYDLVVLADESGDFGEYVLYNTWLPRPVAGTQGLRPLGWHRVVEQWGAAQLQNRFIKLAGRDMQEQDYAAWVAARALSEAVIQLKLKQPEQLQPAVIRNLLVDEHFELAAFQGRKLNFRPWSGQLRQPIPLVHPRALVSQSPQEGFLHPRTELDTLGFDQPEVQCGANG</sequence>
<dbReference type="Gene3D" id="3.40.50.2300">
    <property type="match status" value="2"/>
</dbReference>
<keyword evidence="2" id="KW-0732">Signal</keyword>
<name>A0ABV5ZDH8_9GAMM</name>
<comment type="caution">
    <text evidence="4">The sequence shown here is derived from an EMBL/GenBank/DDBJ whole genome shotgun (WGS) entry which is preliminary data.</text>
</comment>
<keyword evidence="5" id="KW-1185">Reference proteome</keyword>
<organism evidence="4 5">
    <name type="scientific">Balneatrix alpica</name>
    <dbReference type="NCBI Taxonomy" id="75684"/>
    <lineage>
        <taxon>Bacteria</taxon>
        <taxon>Pseudomonadati</taxon>
        <taxon>Pseudomonadota</taxon>
        <taxon>Gammaproteobacteria</taxon>
        <taxon>Oceanospirillales</taxon>
        <taxon>Balneatrichaceae</taxon>
        <taxon>Balneatrix</taxon>
    </lineage>
</organism>